<dbReference type="STRING" id="1121291.SAMN02745134_00149"/>
<dbReference type="PANTHER" id="PTHR34580">
    <property type="match status" value="1"/>
</dbReference>
<keyword evidence="4" id="KW-0238">DNA-binding</keyword>
<dbReference type="InterPro" id="IPR026881">
    <property type="entry name" value="WYL_dom"/>
</dbReference>
<evidence type="ECO:0000259" key="3">
    <source>
        <dbReference type="PROSITE" id="PS51000"/>
    </source>
</evidence>
<dbReference type="GO" id="GO:0003700">
    <property type="term" value="F:DNA-binding transcription factor activity"/>
    <property type="evidence" value="ECO:0007669"/>
    <property type="project" value="InterPro"/>
</dbReference>
<dbReference type="SMART" id="SM00420">
    <property type="entry name" value="HTH_DEOR"/>
    <property type="match status" value="1"/>
</dbReference>
<dbReference type="PROSITE" id="PS51000">
    <property type="entry name" value="HTH_DEOR_2"/>
    <property type="match status" value="1"/>
</dbReference>
<dbReference type="InterPro" id="IPR057727">
    <property type="entry name" value="WCX_dom"/>
</dbReference>
<dbReference type="PANTHER" id="PTHR34580:SF1">
    <property type="entry name" value="PROTEIN PAFC"/>
    <property type="match status" value="1"/>
</dbReference>
<dbReference type="InterPro" id="IPR051534">
    <property type="entry name" value="CBASS_pafABC_assoc_protein"/>
</dbReference>
<dbReference type="InterPro" id="IPR036388">
    <property type="entry name" value="WH-like_DNA-bd_sf"/>
</dbReference>
<dbReference type="Pfam" id="PF13280">
    <property type="entry name" value="WYL"/>
    <property type="match status" value="1"/>
</dbReference>
<sequence>MKIDRLLGILNVLANTDRTTIPKLAERFEVSKRTIFRDLDTLNQSGVPIVTYSGIGGGVAIIDGYKLNSNILSKKDIKNIFIALNGLISIDERTDLTNLIAKLIPEETSTVFSKSDYVIDLSSWFQDSITQEKIAVLHKAIKNRNCVYIEYISKRSRSAKIIHPNKLVFKQSYWYLYAFCEDNQEFRMFKVNRIVSYKIMGENFNCKSVEKIDFRKDFGTGLFSSQDPTVLFEVILEYEVTNEFFLTDKIDAKFFHRIIDVEENGQIIFSVSDLEWAANLVFSLQDKVKVIAPLELKEAIKTRIKRINELYKDDI</sequence>
<dbReference type="InterPro" id="IPR028349">
    <property type="entry name" value="PafC-like"/>
</dbReference>
<dbReference type="Pfam" id="PF25583">
    <property type="entry name" value="WCX"/>
    <property type="match status" value="1"/>
</dbReference>
<proteinExistence type="predicted"/>
<dbReference type="EMBL" id="FWXH01000002">
    <property type="protein sequence ID" value="SMC16770.1"/>
    <property type="molecule type" value="Genomic_DNA"/>
</dbReference>
<name>A0A1W1WYZ2_9CLOT</name>
<dbReference type="Pfam" id="PF08279">
    <property type="entry name" value="HTH_11"/>
    <property type="match status" value="1"/>
</dbReference>
<gene>
    <name evidence="4" type="ORF">SAMN02745134_00149</name>
</gene>
<dbReference type="SUPFAM" id="SSF46785">
    <property type="entry name" value="Winged helix' DNA-binding domain"/>
    <property type="match status" value="1"/>
</dbReference>
<dbReference type="InterPro" id="IPR001034">
    <property type="entry name" value="DeoR_HTH"/>
</dbReference>
<evidence type="ECO:0000256" key="1">
    <source>
        <dbReference type="ARBA" id="ARBA00023015"/>
    </source>
</evidence>
<keyword evidence="1" id="KW-0805">Transcription regulation</keyword>
<dbReference type="InterPro" id="IPR036390">
    <property type="entry name" value="WH_DNA-bd_sf"/>
</dbReference>
<feature type="domain" description="HTH deoR-type" evidence="3">
    <location>
        <begin position="2"/>
        <end position="57"/>
    </location>
</feature>
<reference evidence="4 5" key="1">
    <citation type="submission" date="2017-04" db="EMBL/GenBank/DDBJ databases">
        <authorList>
            <person name="Afonso C.L."/>
            <person name="Miller P.J."/>
            <person name="Scott M.A."/>
            <person name="Spackman E."/>
            <person name="Goraichik I."/>
            <person name="Dimitrov K.M."/>
            <person name="Suarez D.L."/>
            <person name="Swayne D.E."/>
        </authorList>
    </citation>
    <scope>NUCLEOTIDE SEQUENCE [LARGE SCALE GENOMIC DNA]</scope>
    <source>
        <strain evidence="4 5">DSM 12555</strain>
    </source>
</reference>
<dbReference type="AlphaFoldDB" id="A0A1W1WYZ2"/>
<accession>A0A1W1WYZ2</accession>
<dbReference type="PROSITE" id="PS52050">
    <property type="entry name" value="WYL"/>
    <property type="match status" value="1"/>
</dbReference>
<evidence type="ECO:0000313" key="5">
    <source>
        <dbReference type="Proteomes" id="UP000192468"/>
    </source>
</evidence>
<evidence type="ECO:0000256" key="2">
    <source>
        <dbReference type="ARBA" id="ARBA00023163"/>
    </source>
</evidence>
<keyword evidence="2" id="KW-0804">Transcription</keyword>
<dbReference type="Gene3D" id="1.10.10.10">
    <property type="entry name" value="Winged helix-like DNA-binding domain superfamily/Winged helix DNA-binding domain"/>
    <property type="match status" value="1"/>
</dbReference>
<protein>
    <submittedName>
        <fullName evidence="4">Predicted DNA-binding transcriptional regulator YafY, contains an HTH and WYL domains</fullName>
    </submittedName>
</protein>
<dbReference type="InterPro" id="IPR013196">
    <property type="entry name" value="HTH_11"/>
</dbReference>
<organism evidence="4 5">
    <name type="scientific">Clostridium acidisoli DSM 12555</name>
    <dbReference type="NCBI Taxonomy" id="1121291"/>
    <lineage>
        <taxon>Bacteria</taxon>
        <taxon>Bacillati</taxon>
        <taxon>Bacillota</taxon>
        <taxon>Clostridia</taxon>
        <taxon>Eubacteriales</taxon>
        <taxon>Clostridiaceae</taxon>
        <taxon>Clostridium</taxon>
    </lineage>
</organism>
<dbReference type="PIRSF" id="PIRSF016838">
    <property type="entry name" value="PafC"/>
    <property type="match status" value="1"/>
</dbReference>
<dbReference type="GO" id="GO:0003677">
    <property type="term" value="F:DNA binding"/>
    <property type="evidence" value="ECO:0007669"/>
    <property type="project" value="UniProtKB-KW"/>
</dbReference>
<dbReference type="Proteomes" id="UP000192468">
    <property type="component" value="Unassembled WGS sequence"/>
</dbReference>
<dbReference type="RefSeq" id="WP_084113371.1">
    <property type="nucleotide sequence ID" value="NZ_FWXH01000002.1"/>
</dbReference>
<evidence type="ECO:0000313" key="4">
    <source>
        <dbReference type="EMBL" id="SMC16770.1"/>
    </source>
</evidence>
<dbReference type="OrthoDB" id="9815009at2"/>
<keyword evidence="5" id="KW-1185">Reference proteome</keyword>